<sequence>MKKRSTVRCVAVAHLAAFLPKGKFLVQLKRKLPLLVRFVTLKKIVNVVSLGFAYIRGKNYLKALPPIIKVELSAVCNLACTVCVHADRPDLKDQSF</sequence>
<reference evidence="1" key="1">
    <citation type="journal article" date="2014" name="Front. Microbiol.">
        <title>High frequency of phylogenetically diverse reductive dehalogenase-homologous genes in deep subseafloor sedimentary metagenomes.</title>
        <authorList>
            <person name="Kawai M."/>
            <person name="Futagami T."/>
            <person name="Toyoda A."/>
            <person name="Takaki Y."/>
            <person name="Nishi S."/>
            <person name="Hori S."/>
            <person name="Arai W."/>
            <person name="Tsubouchi T."/>
            <person name="Morono Y."/>
            <person name="Uchiyama I."/>
            <person name="Ito T."/>
            <person name="Fujiyama A."/>
            <person name="Inagaki F."/>
            <person name="Takami H."/>
        </authorList>
    </citation>
    <scope>NUCLEOTIDE SEQUENCE</scope>
    <source>
        <strain evidence="1">Expedition CK06-06</strain>
    </source>
</reference>
<comment type="caution">
    <text evidence="1">The sequence shown here is derived from an EMBL/GenBank/DDBJ whole genome shotgun (WGS) entry which is preliminary data.</text>
</comment>
<protein>
    <submittedName>
        <fullName evidence="1">Uncharacterized protein</fullName>
    </submittedName>
</protein>
<feature type="non-terminal residue" evidence="1">
    <location>
        <position position="96"/>
    </location>
</feature>
<name>X0YH42_9ZZZZ</name>
<evidence type="ECO:0000313" key="1">
    <source>
        <dbReference type="EMBL" id="GAG46487.1"/>
    </source>
</evidence>
<dbReference type="AlphaFoldDB" id="X0YH42"/>
<proteinExistence type="predicted"/>
<organism evidence="1">
    <name type="scientific">marine sediment metagenome</name>
    <dbReference type="NCBI Taxonomy" id="412755"/>
    <lineage>
        <taxon>unclassified sequences</taxon>
        <taxon>metagenomes</taxon>
        <taxon>ecological metagenomes</taxon>
    </lineage>
</organism>
<accession>X0YH42</accession>
<gene>
    <name evidence="1" type="ORF">S01H1_75030</name>
</gene>
<dbReference type="EMBL" id="BARS01050229">
    <property type="protein sequence ID" value="GAG46487.1"/>
    <property type="molecule type" value="Genomic_DNA"/>
</dbReference>